<evidence type="ECO:0000256" key="2">
    <source>
        <dbReference type="SAM" id="SignalP"/>
    </source>
</evidence>
<dbReference type="SUPFAM" id="SSF53850">
    <property type="entry name" value="Periplasmic binding protein-like II"/>
    <property type="match status" value="1"/>
</dbReference>
<evidence type="ECO:0000256" key="1">
    <source>
        <dbReference type="ARBA" id="ARBA00006987"/>
    </source>
</evidence>
<dbReference type="OrthoDB" id="8678477at2"/>
<feature type="signal peptide" evidence="2">
    <location>
        <begin position="1"/>
        <end position="26"/>
    </location>
</feature>
<sequence>MNRYLKSAALLAVASFAAFSTPAASAAYPDKPIRLIVPFPPGGTTDTVARFVAQALSEKLSQQVVVDYKAGAATIIGADFTAKSAPDGYTLMLATATTFTVNPILYPELSYDPIKSFTPIGLVGTTSLVLLANKKLEPANDLQTLLAEIRKDPSKYSYGSHGNGTTVHFAAEMLWSAAKVRITHIPYKGAAPALTDLMGGQIPISFDAVPAAASAIKTGLIKPIAVTGPTRAAAMPDVPTIAESGFPGFSMQTWFAVVGPAHLPGNVQKTLEKALRAAVDDKTVQAKLVEAGLEPKFEDPTSYTERVHKEIAALRPIAEANHIIHN</sequence>
<dbReference type="RefSeq" id="WP_094853198.1">
    <property type="nucleotide sequence ID" value="NZ_NEVM01000002.1"/>
</dbReference>
<dbReference type="InterPro" id="IPR005064">
    <property type="entry name" value="BUG"/>
</dbReference>
<keyword evidence="2" id="KW-0732">Signal</keyword>
<dbReference type="PANTHER" id="PTHR42928">
    <property type="entry name" value="TRICARBOXYLATE-BINDING PROTEIN"/>
    <property type="match status" value="1"/>
</dbReference>
<protein>
    <submittedName>
        <fullName evidence="3">ABC transporter substrate-binding protein</fullName>
    </submittedName>
</protein>
<dbReference type="Gene3D" id="3.40.190.150">
    <property type="entry name" value="Bordetella uptake gene, domain 1"/>
    <property type="match status" value="1"/>
</dbReference>
<dbReference type="EMBL" id="NEVM01000002">
    <property type="protein sequence ID" value="OZI34198.1"/>
    <property type="molecule type" value="Genomic_DNA"/>
</dbReference>
<dbReference type="CDD" id="cd13578">
    <property type="entry name" value="PBP2_Bug27"/>
    <property type="match status" value="1"/>
</dbReference>
<dbReference type="Proteomes" id="UP000216020">
    <property type="component" value="Unassembled WGS sequence"/>
</dbReference>
<reference evidence="4" key="1">
    <citation type="submission" date="2017-05" db="EMBL/GenBank/DDBJ databases">
        <title>Complete and WGS of Bordetella genogroups.</title>
        <authorList>
            <person name="Spilker T."/>
            <person name="Lipuma J."/>
        </authorList>
    </citation>
    <scope>NUCLEOTIDE SEQUENCE [LARGE SCALE GENOMIC DNA]</scope>
    <source>
        <strain evidence="4">AU16122</strain>
    </source>
</reference>
<accession>A0A261S9X7</accession>
<organism evidence="3 4">
    <name type="scientific">Bordetella genomosp. 10</name>
    <dbReference type="NCBI Taxonomy" id="1416804"/>
    <lineage>
        <taxon>Bacteria</taxon>
        <taxon>Pseudomonadati</taxon>
        <taxon>Pseudomonadota</taxon>
        <taxon>Betaproteobacteria</taxon>
        <taxon>Burkholderiales</taxon>
        <taxon>Alcaligenaceae</taxon>
        <taxon>Bordetella</taxon>
    </lineage>
</organism>
<comment type="similarity">
    <text evidence="1">Belongs to the UPF0065 (bug) family.</text>
</comment>
<feature type="chain" id="PRO_5012785785" evidence="2">
    <location>
        <begin position="27"/>
        <end position="326"/>
    </location>
</feature>
<proteinExistence type="inferred from homology"/>
<comment type="caution">
    <text evidence="3">The sequence shown here is derived from an EMBL/GenBank/DDBJ whole genome shotgun (WGS) entry which is preliminary data.</text>
</comment>
<dbReference type="InterPro" id="IPR042100">
    <property type="entry name" value="Bug_dom1"/>
</dbReference>
<gene>
    <name evidence="3" type="ORF">CAL29_11675</name>
</gene>
<evidence type="ECO:0000313" key="3">
    <source>
        <dbReference type="EMBL" id="OZI34198.1"/>
    </source>
</evidence>
<dbReference type="Gene3D" id="3.40.190.10">
    <property type="entry name" value="Periplasmic binding protein-like II"/>
    <property type="match status" value="1"/>
</dbReference>
<dbReference type="AlphaFoldDB" id="A0A261S9X7"/>
<name>A0A261S9X7_9BORD</name>
<keyword evidence="4" id="KW-1185">Reference proteome</keyword>
<dbReference type="PIRSF" id="PIRSF017082">
    <property type="entry name" value="YflP"/>
    <property type="match status" value="1"/>
</dbReference>
<dbReference type="PANTHER" id="PTHR42928:SF5">
    <property type="entry name" value="BLR1237 PROTEIN"/>
    <property type="match status" value="1"/>
</dbReference>
<evidence type="ECO:0000313" key="4">
    <source>
        <dbReference type="Proteomes" id="UP000216020"/>
    </source>
</evidence>
<dbReference type="Pfam" id="PF03401">
    <property type="entry name" value="TctC"/>
    <property type="match status" value="1"/>
</dbReference>